<accession>A0A9D5BWH7</accession>
<name>A0A9D5BWH7_9LILI</name>
<dbReference type="Proteomes" id="UP001085076">
    <property type="component" value="Miscellaneous, Linkage group lg10"/>
</dbReference>
<reference evidence="1" key="1">
    <citation type="submission" date="2021-03" db="EMBL/GenBank/DDBJ databases">
        <authorList>
            <person name="Li Z."/>
            <person name="Yang C."/>
        </authorList>
    </citation>
    <scope>NUCLEOTIDE SEQUENCE</scope>
    <source>
        <strain evidence="1">Dzin_1.0</strain>
        <tissue evidence="1">Leaf</tissue>
    </source>
</reference>
<protein>
    <recommendedName>
        <fullName evidence="3">F-box domain-containing protein</fullName>
    </recommendedName>
</protein>
<proteinExistence type="predicted"/>
<dbReference type="OrthoDB" id="3219396at2759"/>
<organism evidence="1 2">
    <name type="scientific">Dioscorea zingiberensis</name>
    <dbReference type="NCBI Taxonomy" id="325984"/>
    <lineage>
        <taxon>Eukaryota</taxon>
        <taxon>Viridiplantae</taxon>
        <taxon>Streptophyta</taxon>
        <taxon>Embryophyta</taxon>
        <taxon>Tracheophyta</taxon>
        <taxon>Spermatophyta</taxon>
        <taxon>Magnoliopsida</taxon>
        <taxon>Liliopsida</taxon>
        <taxon>Dioscoreales</taxon>
        <taxon>Dioscoreaceae</taxon>
        <taxon>Dioscorea</taxon>
    </lineage>
</organism>
<evidence type="ECO:0000313" key="1">
    <source>
        <dbReference type="EMBL" id="KAJ0961955.1"/>
    </source>
</evidence>
<evidence type="ECO:0000313" key="2">
    <source>
        <dbReference type="Proteomes" id="UP001085076"/>
    </source>
</evidence>
<comment type="caution">
    <text evidence="1">The sequence shown here is derived from an EMBL/GenBank/DDBJ whole genome shotgun (WGS) entry which is preliminary data.</text>
</comment>
<dbReference type="InterPro" id="IPR036047">
    <property type="entry name" value="F-box-like_dom_sf"/>
</dbReference>
<sequence>MKNQCGEFRSLEDIAIAIAIATHLKVWDVCSLGSCSRFWRALRVSDYLWLALSRKRTLSMRCFKRRMETKIIGF</sequence>
<keyword evidence="2" id="KW-1185">Reference proteome</keyword>
<dbReference type="EMBL" id="JAGGNH010000010">
    <property type="protein sequence ID" value="KAJ0961955.1"/>
    <property type="molecule type" value="Genomic_DNA"/>
</dbReference>
<dbReference type="AlphaFoldDB" id="A0A9D5BWH7"/>
<reference evidence="1" key="2">
    <citation type="journal article" date="2022" name="Hortic Res">
        <title>The genome of Dioscorea zingiberensis sheds light on the biosynthesis, origin and evolution of the medicinally important diosgenin saponins.</title>
        <authorList>
            <person name="Li Y."/>
            <person name="Tan C."/>
            <person name="Li Z."/>
            <person name="Guo J."/>
            <person name="Li S."/>
            <person name="Chen X."/>
            <person name="Wang C."/>
            <person name="Dai X."/>
            <person name="Yang H."/>
            <person name="Song W."/>
            <person name="Hou L."/>
            <person name="Xu J."/>
            <person name="Tong Z."/>
            <person name="Xu A."/>
            <person name="Yuan X."/>
            <person name="Wang W."/>
            <person name="Yang Q."/>
            <person name="Chen L."/>
            <person name="Sun Z."/>
            <person name="Wang K."/>
            <person name="Pan B."/>
            <person name="Chen J."/>
            <person name="Bao Y."/>
            <person name="Liu F."/>
            <person name="Qi X."/>
            <person name="Gang D.R."/>
            <person name="Wen J."/>
            <person name="Li J."/>
        </authorList>
    </citation>
    <scope>NUCLEOTIDE SEQUENCE</scope>
    <source>
        <strain evidence="1">Dzin_1.0</strain>
    </source>
</reference>
<dbReference type="SUPFAM" id="SSF81383">
    <property type="entry name" value="F-box domain"/>
    <property type="match status" value="1"/>
</dbReference>
<evidence type="ECO:0008006" key="3">
    <source>
        <dbReference type="Google" id="ProtNLM"/>
    </source>
</evidence>
<gene>
    <name evidence="1" type="ORF">J5N97_029783</name>
</gene>